<feature type="region of interest" description="Disordered" evidence="5">
    <location>
        <begin position="290"/>
        <end position="310"/>
    </location>
</feature>
<accession>A0A0B7KI57</accession>
<feature type="transmembrane region" description="Helical" evidence="6">
    <location>
        <begin position="41"/>
        <end position="63"/>
    </location>
</feature>
<feature type="transmembrane region" description="Helical" evidence="6">
    <location>
        <begin position="163"/>
        <end position="183"/>
    </location>
</feature>
<evidence type="ECO:0000256" key="3">
    <source>
        <dbReference type="ARBA" id="ARBA00022989"/>
    </source>
</evidence>
<organism evidence="7">
    <name type="scientific">Bionectria ochroleuca</name>
    <name type="common">Gliocladium roseum</name>
    <dbReference type="NCBI Taxonomy" id="29856"/>
    <lineage>
        <taxon>Eukaryota</taxon>
        <taxon>Fungi</taxon>
        <taxon>Dikarya</taxon>
        <taxon>Ascomycota</taxon>
        <taxon>Pezizomycotina</taxon>
        <taxon>Sordariomycetes</taxon>
        <taxon>Hypocreomycetidae</taxon>
        <taxon>Hypocreales</taxon>
        <taxon>Bionectriaceae</taxon>
        <taxon>Clonostachys</taxon>
    </lineage>
</organism>
<feature type="transmembrane region" description="Helical" evidence="6">
    <location>
        <begin position="213"/>
        <end position="233"/>
    </location>
</feature>
<feature type="transmembrane region" description="Helical" evidence="6">
    <location>
        <begin position="248"/>
        <end position="268"/>
    </location>
</feature>
<dbReference type="PANTHER" id="PTHR31465">
    <property type="entry name" value="PROTEIN RTA1-RELATED"/>
    <property type="match status" value="1"/>
</dbReference>
<gene>
    <name evidence="7" type="ORF">BN869_000011215_1</name>
</gene>
<evidence type="ECO:0000256" key="2">
    <source>
        <dbReference type="ARBA" id="ARBA00022692"/>
    </source>
</evidence>
<dbReference type="GO" id="GO:0016020">
    <property type="term" value="C:membrane"/>
    <property type="evidence" value="ECO:0007669"/>
    <property type="project" value="UniProtKB-SubCell"/>
</dbReference>
<reference evidence="7" key="1">
    <citation type="submission" date="2015-01" db="EMBL/GenBank/DDBJ databases">
        <authorList>
            <person name="Durling Mikael"/>
        </authorList>
    </citation>
    <scope>NUCLEOTIDE SEQUENCE</scope>
</reference>
<protein>
    <recommendedName>
        <fullName evidence="8">RTA1 like protein</fullName>
    </recommendedName>
</protein>
<dbReference type="Pfam" id="PF04479">
    <property type="entry name" value="RTA1"/>
    <property type="match status" value="1"/>
</dbReference>
<evidence type="ECO:0008006" key="8">
    <source>
        <dbReference type="Google" id="ProtNLM"/>
    </source>
</evidence>
<dbReference type="AlphaFoldDB" id="A0A0B7KI57"/>
<dbReference type="PANTHER" id="PTHR31465:SF28">
    <property type="entry name" value="DOMAIN PROTEIN, PUTATIVE-RELATED"/>
    <property type="match status" value="1"/>
</dbReference>
<evidence type="ECO:0000256" key="1">
    <source>
        <dbReference type="ARBA" id="ARBA00004141"/>
    </source>
</evidence>
<keyword evidence="3 6" id="KW-1133">Transmembrane helix</keyword>
<evidence type="ECO:0000256" key="6">
    <source>
        <dbReference type="SAM" id="Phobius"/>
    </source>
</evidence>
<evidence type="ECO:0000256" key="5">
    <source>
        <dbReference type="SAM" id="MobiDB-lite"/>
    </source>
</evidence>
<evidence type="ECO:0000256" key="4">
    <source>
        <dbReference type="ARBA" id="ARBA00023136"/>
    </source>
</evidence>
<dbReference type="EMBL" id="CDPU01000049">
    <property type="protein sequence ID" value="CEO55157.1"/>
    <property type="molecule type" value="Genomic_DNA"/>
</dbReference>
<name>A0A0B7KI57_BIOOC</name>
<feature type="transmembrane region" description="Helical" evidence="6">
    <location>
        <begin position="120"/>
        <end position="143"/>
    </location>
</feature>
<evidence type="ECO:0000313" key="7">
    <source>
        <dbReference type="EMBL" id="CEO55157.1"/>
    </source>
</evidence>
<comment type="subcellular location">
    <subcellularLocation>
        <location evidence="1">Membrane</location>
        <topology evidence="1">Multi-pass membrane protein</topology>
    </subcellularLocation>
</comment>
<feature type="transmembrane region" description="Helical" evidence="6">
    <location>
        <begin position="75"/>
        <end position="100"/>
    </location>
</feature>
<keyword evidence="2 6" id="KW-0812">Transmembrane</keyword>
<feature type="transmembrane region" description="Helical" evidence="6">
    <location>
        <begin position="15"/>
        <end position="34"/>
    </location>
</feature>
<dbReference type="InterPro" id="IPR007568">
    <property type="entry name" value="RTA1"/>
</dbReference>
<proteinExistence type="predicted"/>
<keyword evidence="4 6" id="KW-0472">Membrane</keyword>
<sequence length="310" mass="34925">MATSQPSHYLYTPSAVLAGVVAGLYGVSFLVTLVQIIRKRSWVWLIMLLAIAMEVIGFATRVVSANNVQEKTPYVVQFALVILAPVLMAGVIYVVFSRIVFWAVPPEHRTMRMIWVPPRFITLIFVGFDIISLLLQLCAAVLIAGTDPTDSNAKDKVNLGKNLGLAGVSVQLFGFGLFSVAAVRFHFTSRQLSNDYASKNETRWNMTKHYSTLLYVVNASCLLILIRSIFRMIEFAQGKSGTTQQAEWYQYVFDTLPIFIVCVIYNIWFPGSYLKHLGFRLPKEERQLPLDNESLGSRDVGTELQQQEQK</sequence>